<evidence type="ECO:0000256" key="1">
    <source>
        <dbReference type="SAM" id="MobiDB-lite"/>
    </source>
</evidence>
<proteinExistence type="predicted"/>
<feature type="region of interest" description="Disordered" evidence="1">
    <location>
        <begin position="156"/>
        <end position="179"/>
    </location>
</feature>
<dbReference type="InterPro" id="IPR001810">
    <property type="entry name" value="F-box_dom"/>
</dbReference>
<sequence>MELPKEADNTVDHEQPSMDLTEHLPYEIIVMIFRKLDPQSLINAALVSKRWLSICSSDTKLRATARLYMRSERRNANNRTTFNRHTFAANKVHANFDKEPPTGRYGIKSAFNTLNENKSSRLSTFSMPLIGRGPGRANSPLRPMVSGRQSDVPFGLRPFGSGRAQQSRLHTTTKKSINK</sequence>
<accession>A0A6V7J673</accession>
<name>A0A6V7J673_9HYME</name>
<organism evidence="3">
    <name type="scientific">Bracon brevicornis</name>
    <dbReference type="NCBI Taxonomy" id="1563983"/>
    <lineage>
        <taxon>Eukaryota</taxon>
        <taxon>Metazoa</taxon>
        <taxon>Ecdysozoa</taxon>
        <taxon>Arthropoda</taxon>
        <taxon>Hexapoda</taxon>
        <taxon>Insecta</taxon>
        <taxon>Pterygota</taxon>
        <taxon>Neoptera</taxon>
        <taxon>Endopterygota</taxon>
        <taxon>Hymenoptera</taxon>
        <taxon>Apocrita</taxon>
        <taxon>Ichneumonoidea</taxon>
        <taxon>Braconidae</taxon>
        <taxon>Braconinae</taxon>
        <taxon>Bracon</taxon>
    </lineage>
</organism>
<evidence type="ECO:0000259" key="2">
    <source>
        <dbReference type="PROSITE" id="PS50181"/>
    </source>
</evidence>
<dbReference type="AlphaFoldDB" id="A0A6V7J673"/>
<dbReference type="Gene3D" id="1.20.1280.50">
    <property type="match status" value="1"/>
</dbReference>
<dbReference type="SUPFAM" id="SSF81383">
    <property type="entry name" value="F-box domain"/>
    <property type="match status" value="1"/>
</dbReference>
<dbReference type="PROSITE" id="PS50181">
    <property type="entry name" value="FBOX"/>
    <property type="match status" value="1"/>
</dbReference>
<reference evidence="3" key="1">
    <citation type="submission" date="2020-07" db="EMBL/GenBank/DDBJ databases">
        <authorList>
            <person name="Ferguson B K."/>
        </authorList>
    </citation>
    <scope>NUCLEOTIDE SEQUENCE</scope>
    <source>
        <strain evidence="3">L06</strain>
    </source>
</reference>
<evidence type="ECO:0000313" key="3">
    <source>
        <dbReference type="EMBL" id="CAD1546707.1"/>
    </source>
</evidence>
<dbReference type="InterPro" id="IPR036047">
    <property type="entry name" value="F-box-like_dom_sf"/>
</dbReference>
<dbReference type="SMART" id="SM00256">
    <property type="entry name" value="FBOX"/>
    <property type="match status" value="1"/>
</dbReference>
<dbReference type="CDD" id="cd09917">
    <property type="entry name" value="F-box_SF"/>
    <property type="match status" value="1"/>
</dbReference>
<dbReference type="Pfam" id="PF12937">
    <property type="entry name" value="F-box-like"/>
    <property type="match status" value="1"/>
</dbReference>
<protein>
    <recommendedName>
        <fullName evidence="2">F-box domain-containing protein</fullName>
    </recommendedName>
</protein>
<gene>
    <name evidence="3" type="ORF">BBRV_LOCUS42199</name>
</gene>
<dbReference type="EMBL" id="CADCXW020000014">
    <property type="protein sequence ID" value="CAD1546707.1"/>
    <property type="molecule type" value="Genomic_DNA"/>
</dbReference>
<feature type="domain" description="F-box" evidence="2">
    <location>
        <begin position="18"/>
        <end position="64"/>
    </location>
</feature>